<dbReference type="EMBL" id="AJIL01000012">
    <property type="protein sequence ID" value="KNF04460.1"/>
    <property type="molecule type" value="Genomic_DNA"/>
</dbReference>
<sequence length="364" mass="40706">MSFCFVNSCNYTSTIDHFLKPSFALGSEIASCSDPRAKLNTETISMSSIPCIFSLGSERALEGEDPQGDYLDKINQHHGVSVFDASQHDVFYNESTTFEISAFYSGGDGELLPTHRRKPSMPKASKGVLVDAGLPCFPRDLKLPIQNDNPPAASHPARATRKRSLTNLFKAKPDTITSPKKAELTPLGSDARIETPSACLISNEGDPPIITAIGEQACRIERLLLVEPNMGESLTSSICQRLDLCHREVEFFYEKEVLSGPSFLSHSPALRIYNRNESSYEASEASLSKTSYLCQARKKLKTKSINRSIAVGHQPRRKGITPQEENECFQKIWLHRQNRIEAHQKMKSKLGLILEEEERREFLE</sequence>
<name>A0A0L0VZQ1_9BASI</name>
<accession>A0A0L0VZQ1</accession>
<gene>
    <name evidence="1" type="ORF">PSTG_02375</name>
</gene>
<proteinExistence type="predicted"/>
<dbReference type="Proteomes" id="UP000054564">
    <property type="component" value="Unassembled WGS sequence"/>
</dbReference>
<reference evidence="2" key="1">
    <citation type="submission" date="2014-03" db="EMBL/GenBank/DDBJ databases">
        <title>The Genome Sequence of Puccinia striiformis f. sp. tritici PST-78.</title>
        <authorList>
            <consortium name="The Broad Institute Genome Sequencing Platform"/>
            <person name="Cuomo C."/>
            <person name="Hulbert S."/>
            <person name="Chen X."/>
            <person name="Walker B."/>
            <person name="Young S.K."/>
            <person name="Zeng Q."/>
            <person name="Gargeya S."/>
            <person name="Fitzgerald M."/>
            <person name="Haas B."/>
            <person name="Abouelleil A."/>
            <person name="Alvarado L."/>
            <person name="Arachchi H.M."/>
            <person name="Berlin A.M."/>
            <person name="Chapman S.B."/>
            <person name="Goldberg J."/>
            <person name="Griggs A."/>
            <person name="Gujja S."/>
            <person name="Hansen M."/>
            <person name="Howarth C."/>
            <person name="Imamovic A."/>
            <person name="Larimer J."/>
            <person name="McCowan C."/>
            <person name="Montmayeur A."/>
            <person name="Murphy C."/>
            <person name="Neiman D."/>
            <person name="Pearson M."/>
            <person name="Priest M."/>
            <person name="Roberts A."/>
            <person name="Saif S."/>
            <person name="Shea T."/>
            <person name="Sisk P."/>
            <person name="Sykes S."/>
            <person name="Wortman J."/>
            <person name="Nusbaum C."/>
            <person name="Birren B."/>
        </authorList>
    </citation>
    <scope>NUCLEOTIDE SEQUENCE [LARGE SCALE GENOMIC DNA]</scope>
    <source>
        <strain evidence="2">race PST-78</strain>
    </source>
</reference>
<evidence type="ECO:0000313" key="2">
    <source>
        <dbReference type="Proteomes" id="UP000054564"/>
    </source>
</evidence>
<comment type="caution">
    <text evidence="1">The sequence shown here is derived from an EMBL/GenBank/DDBJ whole genome shotgun (WGS) entry which is preliminary data.</text>
</comment>
<dbReference type="OrthoDB" id="2497107at2759"/>
<keyword evidence="2" id="KW-1185">Reference proteome</keyword>
<evidence type="ECO:0000313" key="1">
    <source>
        <dbReference type="EMBL" id="KNF04460.1"/>
    </source>
</evidence>
<organism evidence="1 2">
    <name type="scientific">Puccinia striiformis f. sp. tritici PST-78</name>
    <dbReference type="NCBI Taxonomy" id="1165861"/>
    <lineage>
        <taxon>Eukaryota</taxon>
        <taxon>Fungi</taxon>
        <taxon>Dikarya</taxon>
        <taxon>Basidiomycota</taxon>
        <taxon>Pucciniomycotina</taxon>
        <taxon>Pucciniomycetes</taxon>
        <taxon>Pucciniales</taxon>
        <taxon>Pucciniaceae</taxon>
        <taxon>Puccinia</taxon>
    </lineage>
</organism>
<dbReference type="AlphaFoldDB" id="A0A0L0VZQ1"/>
<protein>
    <submittedName>
        <fullName evidence="1">Uncharacterized protein</fullName>
    </submittedName>
</protein>